<name>A0A1E5LH02_9BACI</name>
<dbReference type="STRING" id="1305675.BFG57_12540"/>
<proteinExistence type="predicted"/>
<evidence type="ECO:0000313" key="2">
    <source>
        <dbReference type="Proteomes" id="UP000095209"/>
    </source>
</evidence>
<accession>A0A1E5LH02</accession>
<comment type="caution">
    <text evidence="1">The sequence shown here is derived from an EMBL/GenBank/DDBJ whole genome shotgun (WGS) entry which is preliminary data.</text>
</comment>
<protein>
    <submittedName>
        <fullName evidence="1">Uncharacterized protein</fullName>
    </submittedName>
</protein>
<keyword evidence="2" id="KW-1185">Reference proteome</keyword>
<organism evidence="1 2">
    <name type="scientific">Bacillus solimangrovi</name>
    <dbReference type="NCBI Taxonomy" id="1305675"/>
    <lineage>
        <taxon>Bacteria</taxon>
        <taxon>Bacillati</taxon>
        <taxon>Bacillota</taxon>
        <taxon>Bacilli</taxon>
        <taxon>Bacillales</taxon>
        <taxon>Bacillaceae</taxon>
        <taxon>Bacillus</taxon>
    </lineage>
</organism>
<dbReference type="AlphaFoldDB" id="A0A1E5LH02"/>
<reference evidence="1 2" key="1">
    <citation type="submission" date="2016-08" db="EMBL/GenBank/DDBJ databases">
        <title>Genome of Bacillus solimangrovi GH2-4.</title>
        <authorList>
            <person name="Lim S."/>
            <person name="Kim B.-C."/>
        </authorList>
    </citation>
    <scope>NUCLEOTIDE SEQUENCE [LARGE SCALE GENOMIC DNA]</scope>
    <source>
        <strain evidence="1 2">GH2-4</strain>
    </source>
</reference>
<dbReference type="Gene3D" id="1.20.5.190">
    <property type="match status" value="1"/>
</dbReference>
<sequence length="117" mass="13227">MKTGQKKLTTEVADLKTGQTKLITEIGGLKEGQVKLTSGVKDLKSGQGRIEDKVDHLSLEMRSHFHFVEGKLNIHANVIEIADDENKNVQIEIDYLKAKTRKHEAEIHKIKKKLQSK</sequence>
<dbReference type="EMBL" id="MJEH01000013">
    <property type="protein sequence ID" value="OEH93352.1"/>
    <property type="molecule type" value="Genomic_DNA"/>
</dbReference>
<gene>
    <name evidence="1" type="ORF">BFG57_12540</name>
</gene>
<evidence type="ECO:0000313" key="1">
    <source>
        <dbReference type="EMBL" id="OEH93352.1"/>
    </source>
</evidence>
<dbReference type="Proteomes" id="UP000095209">
    <property type="component" value="Unassembled WGS sequence"/>
</dbReference>